<dbReference type="InterPro" id="IPR036291">
    <property type="entry name" value="NAD(P)-bd_dom_sf"/>
</dbReference>
<reference evidence="4 5" key="1">
    <citation type="submission" date="2023-08" db="EMBL/GenBank/DDBJ databases">
        <authorList>
            <person name="Palmer J.M."/>
        </authorList>
    </citation>
    <scope>NUCLEOTIDE SEQUENCE [LARGE SCALE GENOMIC DNA]</scope>
    <source>
        <strain evidence="4 5">TWF481</strain>
    </source>
</reference>
<organism evidence="4 5">
    <name type="scientific">Arthrobotrys musiformis</name>
    <dbReference type="NCBI Taxonomy" id="47236"/>
    <lineage>
        <taxon>Eukaryota</taxon>
        <taxon>Fungi</taxon>
        <taxon>Dikarya</taxon>
        <taxon>Ascomycota</taxon>
        <taxon>Pezizomycotina</taxon>
        <taxon>Orbiliomycetes</taxon>
        <taxon>Orbiliales</taxon>
        <taxon>Orbiliaceae</taxon>
        <taxon>Arthrobotrys</taxon>
    </lineage>
</organism>
<dbReference type="InterPro" id="IPR029030">
    <property type="entry name" value="Caspase-like_dom_sf"/>
</dbReference>
<dbReference type="EMBL" id="JAVHJL010000005">
    <property type="protein sequence ID" value="KAK6503781.1"/>
    <property type="molecule type" value="Genomic_DNA"/>
</dbReference>
<dbReference type="SUPFAM" id="SSF51735">
    <property type="entry name" value="NAD(P)-binding Rossmann-fold domains"/>
    <property type="match status" value="1"/>
</dbReference>
<proteinExistence type="inferred from homology"/>
<dbReference type="Proteomes" id="UP001370758">
    <property type="component" value="Unassembled WGS sequence"/>
</dbReference>
<dbReference type="AlphaFoldDB" id="A0AAV9W9Q2"/>
<evidence type="ECO:0000256" key="3">
    <source>
        <dbReference type="SAM" id="MobiDB-lite"/>
    </source>
</evidence>
<comment type="similarity">
    <text evidence="1">Belongs to the short-chain dehydrogenases/reductases (SDR) family.</text>
</comment>
<dbReference type="InterPro" id="IPR002347">
    <property type="entry name" value="SDR_fam"/>
</dbReference>
<dbReference type="GO" id="GO:0016614">
    <property type="term" value="F:oxidoreductase activity, acting on CH-OH group of donors"/>
    <property type="evidence" value="ECO:0007669"/>
    <property type="project" value="UniProtKB-ARBA"/>
</dbReference>
<dbReference type="PANTHER" id="PTHR48107">
    <property type="entry name" value="NADPH-DEPENDENT ALDEHYDE REDUCTASE-LIKE PROTEIN, CHLOROPLASTIC-RELATED"/>
    <property type="match status" value="1"/>
</dbReference>
<sequence length="579" mass="64218">MESYPESGRNDKTAMYRLRSEESPQPRRQKKKGKRGRVNLGPRGKRASSTGKAGYSIHEPARDSVLGDVEPESEPEVYHEAPRDPAAVCSTNTIKLDANQSYKFVSVLLLSFEYHDLLTLPSEIAGVKAAFQRLGYNVTPYSIPMDNSLARLKDKLKEFFELQTENGPELRIVYYTGHGGADRNKRLWLSSHNGPSPMLEYCSTPWSGWNVYPRQSKVRWDDIARKMYEAECDTLAILDCCDAGLAATCNTGNKTSNNHRTEIIGACGWNTSTYHHMSPAMWTVLKSGLFYKQDSTPTSALVRKMNNKLVSIGKHAPQAVHYCLTPNNIGRIVLPRLDTCIPADEMIIYDKYKRSNKSNLRLKGQTALILGGESGIGRSAAITFALEGANVTILYLAEREQDILALNKEVQRLGAGPIRSYPLADGNNTAILRSSAAKLTGGFRIDILVNNLGYQIENDRTASLTGPFAGTSLRRVKTEGIIINTMSLENSTGTIPPEGSDVSMGVIEYLTRYQSTSEKQTVVAILPGLDWPLLVNAERAGQVLDAFVSAASATKSLKTRWRGKYCNLMIKLLYKWPKY</sequence>
<dbReference type="Gene3D" id="3.40.50.1460">
    <property type="match status" value="1"/>
</dbReference>
<gene>
    <name evidence="4" type="ORF">TWF481_008787</name>
</gene>
<evidence type="ECO:0000256" key="2">
    <source>
        <dbReference type="ARBA" id="ARBA00023002"/>
    </source>
</evidence>
<evidence type="ECO:0000256" key="1">
    <source>
        <dbReference type="ARBA" id="ARBA00006484"/>
    </source>
</evidence>
<protein>
    <recommendedName>
        <fullName evidence="6">Caspase domain-containing protein</fullName>
    </recommendedName>
</protein>
<feature type="compositionally biased region" description="Basic and acidic residues" evidence="3">
    <location>
        <begin position="8"/>
        <end position="25"/>
    </location>
</feature>
<evidence type="ECO:0000313" key="5">
    <source>
        <dbReference type="Proteomes" id="UP001370758"/>
    </source>
</evidence>
<dbReference type="PRINTS" id="PR00081">
    <property type="entry name" value="GDHRDH"/>
</dbReference>
<accession>A0AAV9W9Q2</accession>
<evidence type="ECO:0000313" key="4">
    <source>
        <dbReference type="EMBL" id="KAK6503781.1"/>
    </source>
</evidence>
<evidence type="ECO:0008006" key="6">
    <source>
        <dbReference type="Google" id="ProtNLM"/>
    </source>
</evidence>
<dbReference type="Pfam" id="PF00106">
    <property type="entry name" value="adh_short"/>
    <property type="match status" value="1"/>
</dbReference>
<feature type="region of interest" description="Disordered" evidence="3">
    <location>
        <begin position="1"/>
        <end position="82"/>
    </location>
</feature>
<dbReference type="PANTHER" id="PTHR48107:SF16">
    <property type="entry name" value="NADPH-DEPENDENT ALDEHYDE REDUCTASE 1, CHLOROPLASTIC"/>
    <property type="match status" value="1"/>
</dbReference>
<name>A0AAV9W9Q2_9PEZI</name>
<feature type="compositionally biased region" description="Basic residues" evidence="3">
    <location>
        <begin position="27"/>
        <end position="37"/>
    </location>
</feature>
<dbReference type="Gene3D" id="3.40.50.720">
    <property type="entry name" value="NAD(P)-binding Rossmann-like Domain"/>
    <property type="match status" value="1"/>
</dbReference>
<comment type="caution">
    <text evidence="4">The sequence shown here is derived from an EMBL/GenBank/DDBJ whole genome shotgun (WGS) entry which is preliminary data.</text>
</comment>
<dbReference type="SUPFAM" id="SSF52129">
    <property type="entry name" value="Caspase-like"/>
    <property type="match status" value="1"/>
</dbReference>
<keyword evidence="5" id="KW-1185">Reference proteome</keyword>
<keyword evidence="2" id="KW-0560">Oxidoreductase</keyword>